<name>A0ABY4Q658_9ACTN</name>
<sequence length="67" mass="7440">MAIPAGGGWDDIALVVDMMRRLWQGQTARHGSQSPTRLENQRGAEMAVHLAATHVRWFTTGLVQRTP</sequence>
<evidence type="ECO:0000313" key="1">
    <source>
        <dbReference type="EMBL" id="UQT61207.1"/>
    </source>
</evidence>
<proteinExistence type="predicted"/>
<protein>
    <submittedName>
        <fullName evidence="1">Uncharacterized protein</fullName>
    </submittedName>
</protein>
<dbReference type="RefSeq" id="WP_249592539.1">
    <property type="nucleotide sequence ID" value="NZ_BAAAQL010000038.1"/>
</dbReference>
<accession>A0ABY4Q658</accession>
<evidence type="ECO:0000313" key="2">
    <source>
        <dbReference type="Proteomes" id="UP000829992"/>
    </source>
</evidence>
<dbReference type="EMBL" id="CP097289">
    <property type="protein sequence ID" value="UQT61207.1"/>
    <property type="molecule type" value="Genomic_DNA"/>
</dbReference>
<reference evidence="1 2" key="1">
    <citation type="submission" date="2022-05" db="EMBL/GenBank/DDBJ databases">
        <authorList>
            <person name="Zhou X."/>
            <person name="Li K."/>
            <person name="Man Y."/>
        </authorList>
    </citation>
    <scope>NUCLEOTIDE SEQUENCE [LARGE SCALE GENOMIC DNA]</scope>
    <source>
        <strain evidence="1 2">MS405</strain>
    </source>
</reference>
<gene>
    <name evidence="1" type="ORF">M4V62_42455</name>
</gene>
<organism evidence="1 2">
    <name type="scientific">Streptomyces durmitorensis</name>
    <dbReference type="NCBI Taxonomy" id="319947"/>
    <lineage>
        <taxon>Bacteria</taxon>
        <taxon>Bacillati</taxon>
        <taxon>Actinomycetota</taxon>
        <taxon>Actinomycetes</taxon>
        <taxon>Kitasatosporales</taxon>
        <taxon>Streptomycetaceae</taxon>
        <taxon>Streptomyces</taxon>
    </lineage>
</organism>
<dbReference type="Proteomes" id="UP000829992">
    <property type="component" value="Chromosome"/>
</dbReference>
<keyword evidence="2" id="KW-1185">Reference proteome</keyword>